<dbReference type="Gene3D" id="1.25.40.20">
    <property type="entry name" value="Ankyrin repeat-containing domain"/>
    <property type="match status" value="3"/>
</dbReference>
<dbReference type="Pfam" id="PF12796">
    <property type="entry name" value="Ank_2"/>
    <property type="match status" value="2"/>
</dbReference>
<dbReference type="PROSITE" id="PS50297">
    <property type="entry name" value="ANK_REP_REGION"/>
    <property type="match status" value="7"/>
</dbReference>
<dbReference type="PRINTS" id="PR01415">
    <property type="entry name" value="ANKYRIN"/>
</dbReference>
<feature type="compositionally biased region" description="Low complexity" evidence="2">
    <location>
        <begin position="591"/>
        <end position="603"/>
    </location>
</feature>
<keyword evidence="1" id="KW-0040">ANK repeat</keyword>
<evidence type="ECO:0000256" key="2">
    <source>
        <dbReference type="SAM" id="MobiDB-lite"/>
    </source>
</evidence>
<dbReference type="GO" id="GO:0005769">
    <property type="term" value="C:early endosome"/>
    <property type="evidence" value="ECO:0007669"/>
    <property type="project" value="TreeGrafter"/>
</dbReference>
<feature type="repeat" description="ANK" evidence="1">
    <location>
        <begin position="16"/>
        <end position="48"/>
    </location>
</feature>
<dbReference type="GO" id="GO:0005085">
    <property type="term" value="F:guanyl-nucleotide exchange factor activity"/>
    <property type="evidence" value="ECO:0007669"/>
    <property type="project" value="TreeGrafter"/>
</dbReference>
<dbReference type="GO" id="GO:0048812">
    <property type="term" value="P:neuron projection morphogenesis"/>
    <property type="evidence" value="ECO:0007669"/>
    <property type="project" value="TreeGrafter"/>
</dbReference>
<dbReference type="InterPro" id="IPR036770">
    <property type="entry name" value="Ankyrin_rpt-contain_sf"/>
</dbReference>
<feature type="repeat" description="ANK" evidence="1">
    <location>
        <begin position="87"/>
        <end position="119"/>
    </location>
</feature>
<reference evidence="3" key="1">
    <citation type="submission" date="2014-12" db="EMBL/GenBank/DDBJ databases">
        <title>Insight into the proteome of Arion vulgaris.</title>
        <authorList>
            <person name="Aradska J."/>
            <person name="Bulat T."/>
            <person name="Smidak R."/>
            <person name="Sarate P."/>
            <person name="Gangsoo J."/>
            <person name="Sialana F."/>
            <person name="Bilban M."/>
            <person name="Lubec G."/>
        </authorList>
    </citation>
    <scope>NUCLEOTIDE SEQUENCE</scope>
    <source>
        <tissue evidence="3">Skin</tissue>
    </source>
</reference>
<dbReference type="SUPFAM" id="SSF48403">
    <property type="entry name" value="Ankyrin repeat"/>
    <property type="match status" value="2"/>
</dbReference>
<proteinExistence type="predicted"/>
<dbReference type="PROSITE" id="PS50088">
    <property type="entry name" value="ANK_REPEAT"/>
    <property type="match status" value="7"/>
</dbReference>
<dbReference type="SMART" id="SM00248">
    <property type="entry name" value="ANK"/>
    <property type="match status" value="7"/>
</dbReference>
<dbReference type="PANTHER" id="PTHR24170:SF2">
    <property type="entry name" value="ANKYRIN REPEAT DOMAIN-CONTAINING PROTEIN 27"/>
    <property type="match status" value="1"/>
</dbReference>
<accession>A0A0B7BH59</accession>
<feature type="non-terminal residue" evidence="3">
    <location>
        <position position="1"/>
    </location>
</feature>
<evidence type="ECO:0000256" key="1">
    <source>
        <dbReference type="PROSITE-ProRule" id="PRU00023"/>
    </source>
</evidence>
<sequence>DLLVQSNAVVDATDYLGLTPLHLGCQRGYQNVMLLLLHFGADVMATDNEGNTPLHLCCANGHEDCVKAMVFYEASMRRLRTNVANEFGDTPLHLAAKWGYETIVRTLLENGADATLCNRKKQTPVSLAQSVKVQRWLQLAAEDPDFQSGKPQQFVSLAANSRSRTSSTTSITTQNSTYASHSSGRLDPYEPETSIRVETISLDAAGESEMKRRKEKLFKAVIEGDIQLVKFYLGTPAERYEGRNDDMVTLPTSVALDDMCHPLCECRKCLRIHKVALKSGDTLSVNCKTSTGYCPIHMAVLHNHSDIVTLLISHGADVSVQNHKSMTPLHLAVCTRNSLVTNLIVKAGARLNVHDVNGDTPLLIAASNGFIDGVHILVKAEADLNTTNHKGNTALHESVRRENSLIATILLRAGADPRIKNKHGKLPLDESKDQSMRSILEASFLRLENAEKMAKNNNNVSDKVNLEVNDGQVSIKELFAAFEENDLQKLQILASGIRSFRKASLRRTKTKDMSSSILGTLTQKHLIRSFDRSTLRKTKSIWKSDPLHLYAILKSHSLDNLSVDASSSPDLNSSFDEALTPMGDNSFELVSSSDDSSSSLPEPESLDDHNFHSQNDSSVNEQSDTRSHSDSTDLLPFEVDSECAITEDKTCGQVHELPDSDLCSNSSQSLESLHTNFNNLLTVELEHSDTKDLSCSLTLNPQNDQAKYLLAFQPGHSDNGVGDNSRALNSEHNSGITLVNDQPRRKESHDESTHDMKNGHKNDIEIQYISNDGSETSRRPISSEY</sequence>
<feature type="repeat" description="ANK" evidence="1">
    <location>
        <begin position="291"/>
        <end position="323"/>
    </location>
</feature>
<dbReference type="GO" id="GO:0005770">
    <property type="term" value="C:late endosome"/>
    <property type="evidence" value="ECO:0007669"/>
    <property type="project" value="TreeGrafter"/>
</dbReference>
<feature type="region of interest" description="Disordered" evidence="2">
    <location>
        <begin position="586"/>
        <end position="633"/>
    </location>
</feature>
<evidence type="ECO:0000313" key="3">
    <source>
        <dbReference type="EMBL" id="CEK91656.1"/>
    </source>
</evidence>
<feature type="compositionally biased region" description="Polar residues" evidence="2">
    <location>
        <begin position="612"/>
        <end position="622"/>
    </location>
</feature>
<dbReference type="AlphaFoldDB" id="A0A0B7BH59"/>
<dbReference type="GO" id="GO:0097422">
    <property type="term" value="C:tubular endosome"/>
    <property type="evidence" value="ECO:0007669"/>
    <property type="project" value="TreeGrafter"/>
</dbReference>
<dbReference type="PANTHER" id="PTHR24170">
    <property type="entry name" value="ANKYRIN REPEAT DOMAIN-CONTAINING PROTEIN 27"/>
    <property type="match status" value="1"/>
</dbReference>
<dbReference type="InterPro" id="IPR002110">
    <property type="entry name" value="Ankyrin_rpt"/>
</dbReference>
<dbReference type="EMBL" id="HACG01044791">
    <property type="protein sequence ID" value="CEK91656.1"/>
    <property type="molecule type" value="Transcribed_RNA"/>
</dbReference>
<dbReference type="CDD" id="cd22886">
    <property type="entry name" value="ANKRD27_zf2"/>
    <property type="match status" value="1"/>
</dbReference>
<protein>
    <submittedName>
        <fullName evidence="3">Uncharacterized protein</fullName>
    </submittedName>
</protein>
<gene>
    <name evidence="3" type="primary">ORF184061</name>
</gene>
<dbReference type="Pfam" id="PF00023">
    <property type="entry name" value="Ank"/>
    <property type="match status" value="1"/>
</dbReference>
<dbReference type="GO" id="GO:0043005">
    <property type="term" value="C:neuron projection"/>
    <property type="evidence" value="ECO:0007669"/>
    <property type="project" value="TreeGrafter"/>
</dbReference>
<organism evidence="3">
    <name type="scientific">Arion vulgaris</name>
    <dbReference type="NCBI Taxonomy" id="1028688"/>
    <lineage>
        <taxon>Eukaryota</taxon>
        <taxon>Metazoa</taxon>
        <taxon>Spiralia</taxon>
        <taxon>Lophotrochozoa</taxon>
        <taxon>Mollusca</taxon>
        <taxon>Gastropoda</taxon>
        <taxon>Heterobranchia</taxon>
        <taxon>Euthyneura</taxon>
        <taxon>Panpulmonata</taxon>
        <taxon>Eupulmonata</taxon>
        <taxon>Stylommatophora</taxon>
        <taxon>Helicina</taxon>
        <taxon>Arionoidea</taxon>
        <taxon>Arionidae</taxon>
        <taxon>Arion</taxon>
    </lineage>
</organism>
<feature type="compositionally biased region" description="Low complexity" evidence="2">
    <location>
        <begin position="160"/>
        <end position="177"/>
    </location>
</feature>
<feature type="region of interest" description="Disordered" evidence="2">
    <location>
        <begin position="738"/>
        <end position="785"/>
    </location>
</feature>
<feature type="repeat" description="ANK" evidence="1">
    <location>
        <begin position="49"/>
        <end position="81"/>
    </location>
</feature>
<dbReference type="GO" id="GO:0000149">
    <property type="term" value="F:SNARE binding"/>
    <property type="evidence" value="ECO:0007669"/>
    <property type="project" value="TreeGrafter"/>
</dbReference>
<feature type="repeat" description="ANK" evidence="1">
    <location>
        <begin position="324"/>
        <end position="356"/>
    </location>
</feature>
<dbReference type="GO" id="GO:0005886">
    <property type="term" value="C:plasma membrane"/>
    <property type="evidence" value="ECO:0007669"/>
    <property type="project" value="TreeGrafter"/>
</dbReference>
<name>A0A0B7BH59_9EUPU</name>
<feature type="repeat" description="ANK" evidence="1">
    <location>
        <begin position="357"/>
        <end position="389"/>
    </location>
</feature>
<feature type="repeat" description="ANK" evidence="1">
    <location>
        <begin position="390"/>
        <end position="422"/>
    </location>
</feature>
<dbReference type="InterPro" id="IPR051248">
    <property type="entry name" value="UPF0507/Ank_repeat_27"/>
</dbReference>
<dbReference type="GO" id="GO:0045022">
    <property type="term" value="P:early endosome to late endosome transport"/>
    <property type="evidence" value="ECO:0007669"/>
    <property type="project" value="TreeGrafter"/>
</dbReference>
<dbReference type="GO" id="GO:0030133">
    <property type="term" value="C:transport vesicle"/>
    <property type="evidence" value="ECO:0007669"/>
    <property type="project" value="TreeGrafter"/>
</dbReference>
<feature type="compositionally biased region" description="Basic and acidic residues" evidence="2">
    <location>
        <begin position="742"/>
        <end position="764"/>
    </location>
</feature>
<feature type="region of interest" description="Disordered" evidence="2">
    <location>
        <begin position="158"/>
        <end position="190"/>
    </location>
</feature>